<dbReference type="PANTHER" id="PTHR45266:SF3">
    <property type="entry name" value="OXALOACETATE DECARBOXYLASE ALPHA CHAIN"/>
    <property type="match status" value="1"/>
</dbReference>
<dbReference type="EMBL" id="SNYC01000004">
    <property type="protein sequence ID" value="TDQ09822.1"/>
    <property type="molecule type" value="Genomic_DNA"/>
</dbReference>
<dbReference type="PROSITE" id="PS00188">
    <property type="entry name" value="BIOTIN"/>
    <property type="match status" value="1"/>
</dbReference>
<dbReference type="InterPro" id="IPR050709">
    <property type="entry name" value="Biotin_Carboxyl_Carrier/Decarb"/>
</dbReference>
<dbReference type="FunFam" id="2.40.50.100:FF:000003">
    <property type="entry name" value="Acetyl-CoA carboxylase biotin carboxyl carrier protein"/>
    <property type="match status" value="1"/>
</dbReference>
<dbReference type="PROSITE" id="PS50968">
    <property type="entry name" value="BIOTINYL_LIPOYL"/>
    <property type="match status" value="1"/>
</dbReference>
<evidence type="ECO:0000259" key="2">
    <source>
        <dbReference type="PROSITE" id="PS50968"/>
    </source>
</evidence>
<keyword evidence="4" id="KW-1185">Reference proteome</keyword>
<dbReference type="AlphaFoldDB" id="A0A4R6SYQ3"/>
<dbReference type="CDD" id="cd06850">
    <property type="entry name" value="biotinyl_domain"/>
    <property type="match status" value="1"/>
</dbReference>
<dbReference type="InterPro" id="IPR001882">
    <property type="entry name" value="Biotin_BS"/>
</dbReference>
<dbReference type="PANTHER" id="PTHR45266">
    <property type="entry name" value="OXALOACETATE DECARBOXYLASE ALPHA CHAIN"/>
    <property type="match status" value="1"/>
</dbReference>
<sequence length="165" mass="18365">MKVKVNETYVFELDVDTNGIKVNDSVIALDSRDLPNGHTHVIYNHKSYNIELVSENRDEKTSVIKVNGNAYTIVIEDQYDLLLKQLGLDNIKSNKIKEIKAPMPGLVIGVLVSEGDEVNQGDNLLVLEAMKMENIIKSPTSGTIKKIGISKGDKVEKNELLIQFV</sequence>
<evidence type="ECO:0000256" key="1">
    <source>
        <dbReference type="ARBA" id="ARBA00023267"/>
    </source>
</evidence>
<dbReference type="RefSeq" id="WP_133575877.1">
    <property type="nucleotide sequence ID" value="NZ_SNYC01000004.1"/>
</dbReference>
<proteinExistence type="predicted"/>
<protein>
    <submittedName>
        <fullName evidence="3">Biotin carboxyl carrier protein</fullName>
    </submittedName>
</protein>
<feature type="domain" description="Lipoyl-binding" evidence="2">
    <location>
        <begin position="96"/>
        <end position="165"/>
    </location>
</feature>
<evidence type="ECO:0000313" key="3">
    <source>
        <dbReference type="EMBL" id="TDQ09822.1"/>
    </source>
</evidence>
<dbReference type="Pfam" id="PF00364">
    <property type="entry name" value="Biotin_lipoyl"/>
    <property type="match status" value="1"/>
</dbReference>
<organism evidence="3 4">
    <name type="scientific">Pedobacter metabolipauper</name>
    <dbReference type="NCBI Taxonomy" id="425513"/>
    <lineage>
        <taxon>Bacteria</taxon>
        <taxon>Pseudomonadati</taxon>
        <taxon>Bacteroidota</taxon>
        <taxon>Sphingobacteriia</taxon>
        <taxon>Sphingobacteriales</taxon>
        <taxon>Sphingobacteriaceae</taxon>
        <taxon>Pedobacter</taxon>
    </lineage>
</organism>
<dbReference type="InterPro" id="IPR000089">
    <property type="entry name" value="Biotin_lipoyl"/>
</dbReference>
<comment type="caution">
    <text evidence="3">The sequence shown here is derived from an EMBL/GenBank/DDBJ whole genome shotgun (WGS) entry which is preliminary data.</text>
</comment>
<dbReference type="Proteomes" id="UP000295620">
    <property type="component" value="Unassembled WGS sequence"/>
</dbReference>
<reference evidence="3 4" key="1">
    <citation type="submission" date="2019-03" db="EMBL/GenBank/DDBJ databases">
        <title>Genomic Encyclopedia of Archaeal and Bacterial Type Strains, Phase II (KMG-II): from individual species to whole genera.</title>
        <authorList>
            <person name="Goeker M."/>
        </authorList>
    </citation>
    <scope>NUCLEOTIDE SEQUENCE [LARGE SCALE GENOMIC DNA]</scope>
    <source>
        <strain evidence="3 4">DSM 19035</strain>
    </source>
</reference>
<evidence type="ECO:0000313" key="4">
    <source>
        <dbReference type="Proteomes" id="UP000295620"/>
    </source>
</evidence>
<dbReference type="InterPro" id="IPR011053">
    <property type="entry name" value="Single_hybrid_motif"/>
</dbReference>
<accession>A0A4R6SYQ3</accession>
<gene>
    <name evidence="3" type="ORF">ATK78_1981</name>
</gene>
<keyword evidence="1" id="KW-0092">Biotin</keyword>
<dbReference type="SUPFAM" id="SSF51230">
    <property type="entry name" value="Single hybrid motif"/>
    <property type="match status" value="1"/>
</dbReference>
<name>A0A4R6SYQ3_9SPHI</name>
<dbReference type="OrthoDB" id="9812676at2"/>
<dbReference type="Gene3D" id="2.40.50.100">
    <property type="match status" value="1"/>
</dbReference>